<reference evidence="1" key="1">
    <citation type="journal article" date="2007" name="PLoS Biol.">
        <title>Rate of evolution in brain-expressed genes in humans and other primates.</title>
        <authorList>
            <person name="Wang H.-Y."/>
            <person name="Chien H.-C."/>
            <person name="Osada N."/>
            <person name="Hashimoto K."/>
            <person name="Sugano S."/>
            <person name="Gojobori T."/>
            <person name="Chou C.-K."/>
            <person name="Tsai S.-F."/>
            <person name="Wu C.-I."/>
            <person name="Shen C.-K.J."/>
        </authorList>
    </citation>
    <scope>NUCLEOTIDE SEQUENCE</scope>
</reference>
<accession>I7GN93</accession>
<proteinExistence type="evidence at transcript level"/>
<organism evidence="1">
    <name type="scientific">Macaca fascicularis</name>
    <name type="common">Crab-eating macaque</name>
    <name type="synonym">Cynomolgus monkey</name>
    <dbReference type="NCBI Taxonomy" id="9541"/>
    <lineage>
        <taxon>Eukaryota</taxon>
        <taxon>Metazoa</taxon>
        <taxon>Chordata</taxon>
        <taxon>Craniata</taxon>
        <taxon>Vertebrata</taxon>
        <taxon>Euteleostomi</taxon>
        <taxon>Mammalia</taxon>
        <taxon>Eutheria</taxon>
        <taxon>Euarchontoglires</taxon>
        <taxon>Primates</taxon>
        <taxon>Haplorrhini</taxon>
        <taxon>Catarrhini</taxon>
        <taxon>Cercopithecidae</taxon>
        <taxon>Cercopithecinae</taxon>
        <taxon>Macaca</taxon>
    </lineage>
</organism>
<name>I7GN93_MACFA</name>
<sequence length="49" mass="5686">MNSHPNTLLPLCGFVLTWKLGLKLRKKFVHGNSFSDVYSYFLVFLIVKI</sequence>
<evidence type="ECO:0000313" key="1">
    <source>
        <dbReference type="EMBL" id="BAE89938.1"/>
    </source>
</evidence>
<protein>
    <submittedName>
        <fullName evidence="1">Macaca fascicularis brain cDNA clone: QflA-19975, similar to human baculoviral IAP repeat-containing 4 (BIRC4), mRNA, RefSeq: NM_001167.2</fullName>
    </submittedName>
</protein>
<dbReference type="AlphaFoldDB" id="I7GN93"/>
<dbReference type="EMBL" id="AB172876">
    <property type="protein sequence ID" value="BAE89938.1"/>
    <property type="molecule type" value="mRNA"/>
</dbReference>